<evidence type="ECO:0000256" key="1">
    <source>
        <dbReference type="SAM" id="Coils"/>
    </source>
</evidence>
<comment type="caution">
    <text evidence="3">The sequence shown here is derived from an EMBL/GenBank/DDBJ whole genome shotgun (WGS) entry which is preliminary data.</text>
</comment>
<dbReference type="Proteomes" id="UP000297890">
    <property type="component" value="Unassembled WGS sequence"/>
</dbReference>
<keyword evidence="4" id="KW-1185">Reference proteome</keyword>
<evidence type="ECO:0000313" key="4">
    <source>
        <dbReference type="Proteomes" id="UP000297890"/>
    </source>
</evidence>
<reference evidence="3 4" key="1">
    <citation type="journal article" date="2019" name="ISME J.">
        <title>Candidatus Macondimonas diazotrophica, a novel gammaproteobacterial genus dominating crude-oil-contaminated coastal sediments.</title>
        <authorList>
            <person name="Karthikeyan S."/>
            <person name="Konstantinidis K."/>
        </authorList>
    </citation>
    <scope>NUCLEOTIDE SEQUENCE [LARGE SCALE GENOMIC DNA]</scope>
    <source>
        <strain evidence="3 4">KTK01</strain>
    </source>
</reference>
<dbReference type="EMBL" id="SRIO01000018">
    <property type="protein sequence ID" value="TFZ81641.1"/>
    <property type="molecule type" value="Genomic_DNA"/>
</dbReference>
<sequence>MSQFEFSVFAEDFVTKNQKQWGHDRSKTLGSSEAFACIRKAWYAKNGTPPDEDYQDSWGAMERGNVMEDHWFVPVMRHGIKTFFPDAKFYGAGAHQTTLISGLLSTTPDGFVVGVPRDCLAHKGIPDIGQDPALPEGFGSLLTEAKTIDPRVNLQEEKTVHHGQTQVQMGIVRDETPFTPNYAVIIYTDASWYDVNTQFEIKFDPHLYEDAKKRAEQVMTCTDPMELLPEGRITGDCRYCPFQDTCYEQAKGRAPKEDNSDGLTEEEREEVHALAREERQLKSAVKDAEGLHKDAIERLKAAMESLQTKRVNFEDGGKVSYSFVSGRKSLSKNKMIEAGLDPSDFEEEGKGYSKITVTEPKG</sequence>
<dbReference type="RefSeq" id="WP_135282606.1">
    <property type="nucleotide sequence ID" value="NZ_SRIO01000018.1"/>
</dbReference>
<proteinExistence type="predicted"/>
<accession>A0A4Z0F7Y3</accession>
<dbReference type="OrthoDB" id="1982at2"/>
<dbReference type="Gene3D" id="3.90.320.10">
    <property type="match status" value="1"/>
</dbReference>
<name>A0A4Z0F7Y3_9GAMM</name>
<keyword evidence="1" id="KW-0175">Coiled coil</keyword>
<protein>
    <recommendedName>
        <fullName evidence="5">PD-(D/E)XK endonuclease-like domain-containing protein</fullName>
    </recommendedName>
</protein>
<organism evidence="3 4">
    <name type="scientific">Candidatus Macondimonas diazotrophica</name>
    <dbReference type="NCBI Taxonomy" id="2305248"/>
    <lineage>
        <taxon>Bacteria</taxon>
        <taxon>Pseudomonadati</taxon>
        <taxon>Pseudomonadota</taxon>
        <taxon>Gammaproteobacteria</taxon>
        <taxon>Chromatiales</taxon>
        <taxon>Ectothiorhodospiraceae</taxon>
        <taxon>Candidatus Macondimonas</taxon>
    </lineage>
</organism>
<feature type="region of interest" description="Disordered" evidence="2">
    <location>
        <begin position="341"/>
        <end position="362"/>
    </location>
</feature>
<gene>
    <name evidence="3" type="ORF">E4680_11705</name>
</gene>
<feature type="coiled-coil region" evidence="1">
    <location>
        <begin position="274"/>
        <end position="316"/>
    </location>
</feature>
<dbReference type="AlphaFoldDB" id="A0A4Z0F7Y3"/>
<evidence type="ECO:0000256" key="2">
    <source>
        <dbReference type="SAM" id="MobiDB-lite"/>
    </source>
</evidence>
<dbReference type="InterPro" id="IPR011604">
    <property type="entry name" value="PDDEXK-like_dom_sf"/>
</dbReference>
<evidence type="ECO:0008006" key="5">
    <source>
        <dbReference type="Google" id="ProtNLM"/>
    </source>
</evidence>
<evidence type="ECO:0000313" key="3">
    <source>
        <dbReference type="EMBL" id="TFZ81641.1"/>
    </source>
</evidence>